<dbReference type="EC" id="1.1.2.4" evidence="9"/>
<evidence type="ECO:0000259" key="12">
    <source>
        <dbReference type="PROSITE" id="PS51387"/>
    </source>
</evidence>
<dbReference type="InterPro" id="IPR016169">
    <property type="entry name" value="FAD-bd_PCMH_sub2"/>
</dbReference>
<evidence type="ECO:0000256" key="2">
    <source>
        <dbReference type="ARBA" id="ARBA00004173"/>
    </source>
</evidence>
<keyword evidence="4" id="KW-0285">Flavoprotein</keyword>
<dbReference type="InterPro" id="IPR006094">
    <property type="entry name" value="Oxid_FAD_bind_N"/>
</dbReference>
<dbReference type="Gene3D" id="3.30.70.2740">
    <property type="match status" value="1"/>
</dbReference>
<dbReference type="GO" id="GO:0005739">
    <property type="term" value="C:mitochondrion"/>
    <property type="evidence" value="ECO:0007669"/>
    <property type="project" value="UniProtKB-SubCell"/>
</dbReference>
<dbReference type="OrthoDB" id="7786253at2759"/>
<keyword evidence="8" id="KW-0496">Mitochondrion</keyword>
<dbReference type="GO" id="GO:0004458">
    <property type="term" value="F:D-lactate dehydrogenase (cytochrome) activity"/>
    <property type="evidence" value="ECO:0007669"/>
    <property type="project" value="UniProtKB-EC"/>
</dbReference>
<dbReference type="InterPro" id="IPR004113">
    <property type="entry name" value="FAD-bd_oxidored_4_C"/>
</dbReference>
<comment type="similarity">
    <text evidence="3">Belongs to the FAD-binding oxidoreductase/transferase type 4 family.</text>
</comment>
<reference evidence="13" key="1">
    <citation type="journal article" date="2019" name="G3 (Bethesda)">
        <title>Genome Assemblies of Two Rare Opportunistic Yeast Pathogens: Diutina rugosa (syn. Candida rugosa) and Trichomonascus ciferrii (syn. Candida ciferrii).</title>
        <authorList>
            <person name="Mixao V."/>
            <person name="Saus E."/>
            <person name="Hansen A.P."/>
            <person name="Lass-Florl C."/>
            <person name="Gabaldon T."/>
        </authorList>
    </citation>
    <scope>NUCLEOTIDE SEQUENCE</scope>
    <source>
        <strain evidence="13">CBS 4856</strain>
    </source>
</reference>
<accession>A0A642V9E1</accession>
<keyword evidence="14" id="KW-1185">Reference proteome</keyword>
<evidence type="ECO:0000256" key="4">
    <source>
        <dbReference type="ARBA" id="ARBA00022630"/>
    </source>
</evidence>
<dbReference type="EMBL" id="SWFS01000097">
    <property type="protein sequence ID" value="KAA8916448.1"/>
    <property type="molecule type" value="Genomic_DNA"/>
</dbReference>
<evidence type="ECO:0000256" key="5">
    <source>
        <dbReference type="ARBA" id="ARBA00022827"/>
    </source>
</evidence>
<dbReference type="PANTHER" id="PTHR11748:SF111">
    <property type="entry name" value="D-LACTATE DEHYDROGENASE, MITOCHONDRIAL-RELATED"/>
    <property type="match status" value="1"/>
</dbReference>
<evidence type="ECO:0000256" key="3">
    <source>
        <dbReference type="ARBA" id="ARBA00008000"/>
    </source>
</evidence>
<name>A0A642V9E1_9ASCO</name>
<keyword evidence="5" id="KW-0274">FAD</keyword>
<dbReference type="PROSITE" id="PS51387">
    <property type="entry name" value="FAD_PCMH"/>
    <property type="match status" value="1"/>
</dbReference>
<dbReference type="GO" id="GO:1903457">
    <property type="term" value="P:lactate catabolic process"/>
    <property type="evidence" value="ECO:0007669"/>
    <property type="project" value="TreeGrafter"/>
</dbReference>
<dbReference type="GO" id="GO:0071949">
    <property type="term" value="F:FAD binding"/>
    <property type="evidence" value="ECO:0007669"/>
    <property type="project" value="InterPro"/>
</dbReference>
<comment type="caution">
    <text evidence="13">The sequence shown here is derived from an EMBL/GenBank/DDBJ whole genome shotgun (WGS) entry which is preliminary data.</text>
</comment>
<dbReference type="Pfam" id="PF01565">
    <property type="entry name" value="FAD_binding_4"/>
    <property type="match status" value="1"/>
</dbReference>
<dbReference type="PANTHER" id="PTHR11748">
    <property type="entry name" value="D-LACTATE DEHYDROGENASE"/>
    <property type="match status" value="1"/>
</dbReference>
<dbReference type="Pfam" id="PF02913">
    <property type="entry name" value="FAD-oxidase_C"/>
    <property type="match status" value="1"/>
</dbReference>
<comment type="subcellular location">
    <subcellularLocation>
        <location evidence="2">Mitochondrion</location>
    </subcellularLocation>
</comment>
<keyword evidence="7" id="KW-0560">Oxidoreductase</keyword>
<dbReference type="Gene3D" id="3.30.465.10">
    <property type="match status" value="1"/>
</dbReference>
<evidence type="ECO:0000313" key="14">
    <source>
        <dbReference type="Proteomes" id="UP000761534"/>
    </source>
</evidence>
<evidence type="ECO:0000313" key="13">
    <source>
        <dbReference type="EMBL" id="KAA8916448.1"/>
    </source>
</evidence>
<dbReference type="InterPro" id="IPR016166">
    <property type="entry name" value="FAD-bd_PCMH"/>
</dbReference>
<keyword evidence="6" id="KW-0809">Transit peptide</keyword>
<sequence>MLCRFSRLTAARGVPRGLGRGIRQQRLYSADSTGSSNAGAEKSAGFFVAGAAVAGGAMWLTRKEKKVVEVEGGGQFPETSTSPLGSLTAPKYGSAEEQKQAFKEIVEYIGEENTTTSKDTLDDHSDTYWSTHHAKDDERPSLVVYPGSTEDVSAIVKIAHKYRVPVTPFSGGTSLEGHFTPSFGGVCLDFTRMDKIISIHKDDLDCVVQPAVGWESLNEVLDDYDLMFGPDPGPGAQIGGMIGTSCSGTNAARYGTMRDNVLNLTVVMADGTVIKTRQRPRKSSAGYNLTGMFVGSEGTLGIVTEATLKLHPKPKNLSVGVVSFNTIKDAANVVAEVVQRGLQVGAVELLDDEQLRAINKAGTTGRTWKETPTLFFKFAGTEAMVEDQIKHVGEISKEHGSTDFDFARDETEREELWSARKHALWSAIECQPKGYHAWTTDVAVPVSRMAEIVSDTKQDIVKNGLFATIVGHVGDGNFHAIIVYDPKTQRKTTEEVVDRMVKRALQAEGTCTGEHGVGIGKKGYLEHEVGVPTVDAMRRLKKAFDPLSILNPDKVVTVNPDHVEEHN</sequence>
<dbReference type="FunFam" id="1.10.45.10:FF:000001">
    <property type="entry name" value="D-lactate dehydrogenase mitochondrial"/>
    <property type="match status" value="1"/>
</dbReference>
<evidence type="ECO:0000256" key="9">
    <source>
        <dbReference type="ARBA" id="ARBA00038897"/>
    </source>
</evidence>
<evidence type="ECO:0000256" key="6">
    <source>
        <dbReference type="ARBA" id="ARBA00022946"/>
    </source>
</evidence>
<gene>
    <name evidence="13" type="ORF">TRICI_001311</name>
</gene>
<evidence type="ECO:0000256" key="10">
    <source>
        <dbReference type="ARBA" id="ARBA00051436"/>
    </source>
</evidence>
<dbReference type="FunFam" id="3.30.70.2740:FF:000001">
    <property type="entry name" value="D-lactate dehydrogenase mitochondrial"/>
    <property type="match status" value="1"/>
</dbReference>
<dbReference type="Proteomes" id="UP000761534">
    <property type="component" value="Unassembled WGS sequence"/>
</dbReference>
<feature type="domain" description="FAD-binding PCMH-type" evidence="12">
    <location>
        <begin position="136"/>
        <end position="313"/>
    </location>
</feature>
<dbReference type="FunFam" id="3.30.465.10:FF:000014">
    <property type="entry name" value="D-lactate dehydrogenase (Cytochrome), putative"/>
    <property type="match status" value="1"/>
</dbReference>
<organism evidence="13 14">
    <name type="scientific">Trichomonascus ciferrii</name>
    <dbReference type="NCBI Taxonomy" id="44093"/>
    <lineage>
        <taxon>Eukaryota</taxon>
        <taxon>Fungi</taxon>
        <taxon>Dikarya</taxon>
        <taxon>Ascomycota</taxon>
        <taxon>Saccharomycotina</taxon>
        <taxon>Dipodascomycetes</taxon>
        <taxon>Dipodascales</taxon>
        <taxon>Trichomonascaceae</taxon>
        <taxon>Trichomonascus</taxon>
        <taxon>Trichomonascus ciferrii complex</taxon>
    </lineage>
</organism>
<dbReference type="GO" id="GO:0008720">
    <property type="term" value="F:D-lactate dehydrogenase (NAD+) activity"/>
    <property type="evidence" value="ECO:0007669"/>
    <property type="project" value="TreeGrafter"/>
</dbReference>
<dbReference type="InterPro" id="IPR016164">
    <property type="entry name" value="FAD-linked_Oxase-like_C"/>
</dbReference>
<dbReference type="Gene3D" id="1.10.45.10">
    <property type="entry name" value="Vanillyl-alcohol Oxidase, Chain A, domain 4"/>
    <property type="match status" value="1"/>
</dbReference>
<dbReference type="SUPFAM" id="SSF56176">
    <property type="entry name" value="FAD-binding/transporter-associated domain-like"/>
    <property type="match status" value="1"/>
</dbReference>
<dbReference type="InterPro" id="IPR016171">
    <property type="entry name" value="Vanillyl_alc_oxidase_C-sub2"/>
</dbReference>
<dbReference type="SUPFAM" id="SSF55103">
    <property type="entry name" value="FAD-linked oxidases, C-terminal domain"/>
    <property type="match status" value="1"/>
</dbReference>
<proteinExistence type="inferred from homology"/>
<dbReference type="InterPro" id="IPR036318">
    <property type="entry name" value="FAD-bd_PCMH-like_sf"/>
</dbReference>
<dbReference type="VEuPathDB" id="FungiDB:TRICI_001311"/>
<protein>
    <recommendedName>
        <fullName evidence="9">D-lactate dehydrogenase (cytochrome)</fullName>
        <ecNumber evidence="9">1.1.2.4</ecNumber>
    </recommendedName>
    <alternativeName>
        <fullName evidence="11">D-lactate ferricytochrome C oxidoreductase</fullName>
    </alternativeName>
</protein>
<evidence type="ECO:0000256" key="7">
    <source>
        <dbReference type="ARBA" id="ARBA00023002"/>
    </source>
</evidence>
<evidence type="ECO:0000256" key="1">
    <source>
        <dbReference type="ARBA" id="ARBA00001974"/>
    </source>
</evidence>
<evidence type="ECO:0000256" key="11">
    <source>
        <dbReference type="ARBA" id="ARBA00083446"/>
    </source>
</evidence>
<evidence type="ECO:0000256" key="8">
    <source>
        <dbReference type="ARBA" id="ARBA00023128"/>
    </source>
</evidence>
<dbReference type="AlphaFoldDB" id="A0A642V9E1"/>
<comment type="catalytic activity">
    <reaction evidence="10">
        <text>(R)-lactate + 2 Fe(III)-[cytochrome c] = 2 Fe(II)-[cytochrome c] + pyruvate + 2 H(+)</text>
        <dbReference type="Rhea" id="RHEA:13521"/>
        <dbReference type="Rhea" id="RHEA-COMP:10350"/>
        <dbReference type="Rhea" id="RHEA-COMP:14399"/>
        <dbReference type="ChEBI" id="CHEBI:15361"/>
        <dbReference type="ChEBI" id="CHEBI:15378"/>
        <dbReference type="ChEBI" id="CHEBI:16004"/>
        <dbReference type="ChEBI" id="CHEBI:29033"/>
        <dbReference type="ChEBI" id="CHEBI:29034"/>
        <dbReference type="EC" id="1.1.2.4"/>
    </reaction>
</comment>
<comment type="cofactor">
    <cofactor evidence="1">
        <name>FAD</name>
        <dbReference type="ChEBI" id="CHEBI:57692"/>
    </cofactor>
</comment>